<evidence type="ECO:0000313" key="2">
    <source>
        <dbReference type="EMBL" id="QQP88696.1"/>
    </source>
</evidence>
<gene>
    <name evidence="2" type="ORF">IGS68_22155</name>
</gene>
<dbReference type="SUPFAM" id="SSF141099">
    <property type="entry name" value="Atu1913-like"/>
    <property type="match status" value="1"/>
</dbReference>
<dbReference type="RefSeq" id="WP_201073964.1">
    <property type="nucleotide sequence ID" value="NZ_CP067420.1"/>
</dbReference>
<dbReference type="Proteomes" id="UP000595197">
    <property type="component" value="Chromosome"/>
</dbReference>
<dbReference type="InterPro" id="IPR015073">
    <property type="entry name" value="DUF1883"/>
</dbReference>
<evidence type="ECO:0000259" key="1">
    <source>
        <dbReference type="Pfam" id="PF08980"/>
    </source>
</evidence>
<name>A0ABX7B6F6_9PROT</name>
<dbReference type="Gene3D" id="4.10.1210.10">
    <property type="entry name" value="Atu1913-like"/>
    <property type="match status" value="1"/>
</dbReference>
<accession>A0ABX7B6F6</accession>
<organism evidence="2 3">
    <name type="scientific">Skermanella cutis</name>
    <dbReference type="NCBI Taxonomy" id="2775420"/>
    <lineage>
        <taxon>Bacteria</taxon>
        <taxon>Pseudomonadati</taxon>
        <taxon>Pseudomonadota</taxon>
        <taxon>Alphaproteobacteria</taxon>
        <taxon>Rhodospirillales</taxon>
        <taxon>Azospirillaceae</taxon>
        <taxon>Skermanella</taxon>
    </lineage>
</organism>
<feature type="domain" description="DUF1883" evidence="1">
    <location>
        <begin position="1"/>
        <end position="75"/>
    </location>
</feature>
<reference evidence="2" key="1">
    <citation type="submission" date="2021-02" db="EMBL/GenBank/DDBJ databases">
        <title>Skermanella TT6 skin isolate.</title>
        <authorList>
            <person name="Lee K."/>
            <person name="Ganzorig M."/>
        </authorList>
    </citation>
    <scope>NUCLEOTIDE SEQUENCE</scope>
    <source>
        <strain evidence="2">TT6</strain>
    </source>
</reference>
<dbReference type="EMBL" id="CP067420">
    <property type="protein sequence ID" value="QQP88696.1"/>
    <property type="molecule type" value="Genomic_DNA"/>
</dbReference>
<protein>
    <submittedName>
        <fullName evidence="2">DUF1883 domain-containing protein</fullName>
    </submittedName>
</protein>
<dbReference type="InterPro" id="IPR036488">
    <property type="entry name" value="DUF1883-like_sf"/>
</dbReference>
<evidence type="ECO:0000313" key="3">
    <source>
        <dbReference type="Proteomes" id="UP000595197"/>
    </source>
</evidence>
<keyword evidence="3" id="KW-1185">Reference proteome</keyword>
<proteinExistence type="predicted"/>
<dbReference type="Pfam" id="PF08980">
    <property type="entry name" value="DUF1883"/>
    <property type="match status" value="1"/>
</dbReference>
<sequence>MDYIHDRKHLNSGDSVIVQCSHRCNIRVMDDHNYQLFQSGREHYCHGGYYERFPARITVPSSGYWNVTLDLGGGRANIRYNIGYMTR</sequence>